<name>A0ACC2A7S4_DIPCM</name>
<reference evidence="2" key="1">
    <citation type="journal article" date="2024" name="Proc. Natl. Acad. Sci. U.S.A.">
        <title>Extraordinary preservation of gene collinearity over three hundred million years revealed in homosporous lycophytes.</title>
        <authorList>
            <person name="Li C."/>
            <person name="Wickell D."/>
            <person name="Kuo L.Y."/>
            <person name="Chen X."/>
            <person name="Nie B."/>
            <person name="Liao X."/>
            <person name="Peng D."/>
            <person name="Ji J."/>
            <person name="Jenkins J."/>
            <person name="Williams M."/>
            <person name="Shu S."/>
            <person name="Plott C."/>
            <person name="Barry K."/>
            <person name="Rajasekar S."/>
            <person name="Grimwood J."/>
            <person name="Han X."/>
            <person name="Sun S."/>
            <person name="Hou Z."/>
            <person name="He W."/>
            <person name="Dai G."/>
            <person name="Sun C."/>
            <person name="Schmutz J."/>
            <person name="Leebens-Mack J.H."/>
            <person name="Li F.W."/>
            <person name="Wang L."/>
        </authorList>
    </citation>
    <scope>NUCLEOTIDE SEQUENCE [LARGE SCALE GENOMIC DNA]</scope>
    <source>
        <strain evidence="2">cv. PW_Plant_1</strain>
    </source>
</reference>
<evidence type="ECO:0000313" key="1">
    <source>
        <dbReference type="EMBL" id="KAJ7513560.1"/>
    </source>
</evidence>
<keyword evidence="2" id="KW-1185">Reference proteome</keyword>
<protein>
    <submittedName>
        <fullName evidence="1">Uncharacterized protein</fullName>
    </submittedName>
</protein>
<gene>
    <name evidence="1" type="ORF">O6H91_23G004500</name>
</gene>
<comment type="caution">
    <text evidence="1">The sequence shown here is derived from an EMBL/GenBank/DDBJ whole genome shotgun (WGS) entry which is preliminary data.</text>
</comment>
<dbReference type="EMBL" id="CM055114">
    <property type="protein sequence ID" value="KAJ7513560.1"/>
    <property type="molecule type" value="Genomic_DNA"/>
</dbReference>
<dbReference type="Proteomes" id="UP001162992">
    <property type="component" value="Chromosome 23"/>
</dbReference>
<proteinExistence type="predicted"/>
<evidence type="ECO:0000313" key="2">
    <source>
        <dbReference type="Proteomes" id="UP001162992"/>
    </source>
</evidence>
<sequence length="469" mass="52101">MALPLKEKAKAYFMRKRAPSILQSSSIKSGMNGLYDLSKLEAGADTSSKRSKKSRFAQQSKNLLYEVLGSIPSQLFEVQVVLRPLALAIIPFLWTYYKVSTSDDWIWSLDTLSLRTAFNLLIILSLSTVFLILAWLAKDYFSSGFTVESLQNFRAKLMHNRAFSEVCKQIVALLTDERLNKYAKSLSSVIQAIGYKSKPNSREGFDEGVQRFSNGDMYRGEYFKGKLSGSGVYTFHLSGKYEGNWVDGEFDGHGVETWDAGSRYRGQYKCGLRDGFGVYKFYNGDEYSGEWVNGHSHGSGVQRCGDGSRYIGEFKSGAKHGFGYYYFSNGDTYAGEYFEDKLQGSGVYRFSEGHLYEGAWHDGKKQGLGIYTLKNGEAHAGLWESDALKLPSFANASTSSPSTVSQTKLLNTVQEARQAAAKALELPRVSDQVNKAVKAANDAANEAKFAAAKTAKKKNKHVVPPDFDV</sequence>
<accession>A0ACC2A7S4</accession>
<organism evidence="1 2">
    <name type="scientific">Diphasiastrum complanatum</name>
    <name type="common">Issler's clubmoss</name>
    <name type="synonym">Lycopodium complanatum</name>
    <dbReference type="NCBI Taxonomy" id="34168"/>
    <lineage>
        <taxon>Eukaryota</taxon>
        <taxon>Viridiplantae</taxon>
        <taxon>Streptophyta</taxon>
        <taxon>Embryophyta</taxon>
        <taxon>Tracheophyta</taxon>
        <taxon>Lycopodiopsida</taxon>
        <taxon>Lycopodiales</taxon>
        <taxon>Lycopodiaceae</taxon>
        <taxon>Lycopodioideae</taxon>
        <taxon>Diphasiastrum</taxon>
    </lineage>
</organism>